<evidence type="ECO:0000259" key="3">
    <source>
        <dbReference type="Pfam" id="PF01551"/>
    </source>
</evidence>
<dbReference type="InterPro" id="IPR011055">
    <property type="entry name" value="Dup_hybrid_motif"/>
</dbReference>
<dbReference type="STRING" id="1120996.SAMN02746066_02004"/>
<feature type="region of interest" description="Disordered" evidence="1">
    <location>
        <begin position="100"/>
        <end position="128"/>
    </location>
</feature>
<accession>A0A1M7IXA0</accession>
<protein>
    <submittedName>
        <fullName evidence="4">Peptidase family M23</fullName>
    </submittedName>
</protein>
<evidence type="ECO:0000313" key="5">
    <source>
        <dbReference type="Proteomes" id="UP000184038"/>
    </source>
</evidence>
<organism evidence="4 5">
    <name type="scientific">Anaerosporobacter mobilis DSM 15930</name>
    <dbReference type="NCBI Taxonomy" id="1120996"/>
    <lineage>
        <taxon>Bacteria</taxon>
        <taxon>Bacillati</taxon>
        <taxon>Bacillota</taxon>
        <taxon>Clostridia</taxon>
        <taxon>Lachnospirales</taxon>
        <taxon>Lachnospiraceae</taxon>
        <taxon>Anaerosporobacter</taxon>
    </lineage>
</organism>
<evidence type="ECO:0000256" key="2">
    <source>
        <dbReference type="SAM" id="Phobius"/>
    </source>
</evidence>
<keyword evidence="5" id="KW-1185">Reference proteome</keyword>
<feature type="transmembrane region" description="Helical" evidence="2">
    <location>
        <begin position="15"/>
        <end position="34"/>
    </location>
</feature>
<feature type="compositionally biased region" description="Polar residues" evidence="1">
    <location>
        <begin position="106"/>
        <end position="128"/>
    </location>
</feature>
<dbReference type="PANTHER" id="PTHR21666:SF270">
    <property type="entry name" value="MUREIN HYDROLASE ACTIVATOR ENVC"/>
    <property type="match status" value="1"/>
</dbReference>
<dbReference type="InterPro" id="IPR016047">
    <property type="entry name" value="M23ase_b-sheet_dom"/>
</dbReference>
<feature type="domain" description="M23ase beta-sheet core" evidence="3">
    <location>
        <begin position="172"/>
        <end position="267"/>
    </location>
</feature>
<evidence type="ECO:0000313" key="4">
    <source>
        <dbReference type="EMBL" id="SHM45263.1"/>
    </source>
</evidence>
<keyword evidence="2" id="KW-1133">Transmembrane helix</keyword>
<dbReference type="Proteomes" id="UP000184038">
    <property type="component" value="Unassembled WGS sequence"/>
</dbReference>
<keyword evidence="2" id="KW-0812">Transmembrane</keyword>
<dbReference type="CDD" id="cd12797">
    <property type="entry name" value="M23_peptidase"/>
    <property type="match status" value="1"/>
</dbReference>
<dbReference type="PANTHER" id="PTHR21666">
    <property type="entry name" value="PEPTIDASE-RELATED"/>
    <property type="match status" value="1"/>
</dbReference>
<proteinExistence type="predicted"/>
<sequence>MSKKNVPDFLKAKGFYVSLLTGICALCIICVVYVSMLTSNDKDNVVDLNDSNNQTEDMVKDGQNTEVADSDLTNEQNVAGIDADVPSDLTGDAEIQDAEEVKETESNAVTTQEQADAQEENSAVATSGKSTNLTFNEEKGLLWPVDGNVIMNYSMSSVIYFQTLDQYKCNPAIIIQAEVGEEVLNAAKGIVSDISYNEETGNTVTVSIGDGYKVIYGQLDENLNVKEGQTVSEGTAIGTIAKPTKYYVKEGTNLFFEVLLEDETVNPMLLLR</sequence>
<dbReference type="AlphaFoldDB" id="A0A1M7IXA0"/>
<dbReference type="EMBL" id="FRCP01000010">
    <property type="protein sequence ID" value="SHM45263.1"/>
    <property type="molecule type" value="Genomic_DNA"/>
</dbReference>
<dbReference type="GO" id="GO:0004222">
    <property type="term" value="F:metalloendopeptidase activity"/>
    <property type="evidence" value="ECO:0007669"/>
    <property type="project" value="TreeGrafter"/>
</dbReference>
<dbReference type="RefSeq" id="WP_073286964.1">
    <property type="nucleotide sequence ID" value="NZ_FRCP01000010.1"/>
</dbReference>
<evidence type="ECO:0000256" key="1">
    <source>
        <dbReference type="SAM" id="MobiDB-lite"/>
    </source>
</evidence>
<name>A0A1M7IXA0_9FIRM</name>
<reference evidence="4 5" key="1">
    <citation type="submission" date="2016-11" db="EMBL/GenBank/DDBJ databases">
        <authorList>
            <person name="Jaros S."/>
            <person name="Januszkiewicz K."/>
            <person name="Wedrychowicz H."/>
        </authorList>
    </citation>
    <scope>NUCLEOTIDE SEQUENCE [LARGE SCALE GENOMIC DNA]</scope>
    <source>
        <strain evidence="4 5">DSM 15930</strain>
    </source>
</reference>
<gene>
    <name evidence="4" type="ORF">SAMN02746066_02004</name>
</gene>
<dbReference type="Pfam" id="PF01551">
    <property type="entry name" value="Peptidase_M23"/>
    <property type="match status" value="1"/>
</dbReference>
<keyword evidence="2" id="KW-0472">Membrane</keyword>
<dbReference type="InterPro" id="IPR050570">
    <property type="entry name" value="Cell_wall_metabolism_enzyme"/>
</dbReference>
<dbReference type="Gene3D" id="2.70.70.10">
    <property type="entry name" value="Glucose Permease (Domain IIA)"/>
    <property type="match status" value="1"/>
</dbReference>
<dbReference type="SUPFAM" id="SSF51261">
    <property type="entry name" value="Duplicated hybrid motif"/>
    <property type="match status" value="1"/>
</dbReference>